<dbReference type="Pfam" id="PF04607">
    <property type="entry name" value="RelA_SpoT"/>
    <property type="match status" value="1"/>
</dbReference>
<organism evidence="2 3">
    <name type="scientific">Isoptericola hypogeus</name>
    <dbReference type="NCBI Taxonomy" id="300179"/>
    <lineage>
        <taxon>Bacteria</taxon>
        <taxon>Bacillati</taxon>
        <taxon>Actinomycetota</taxon>
        <taxon>Actinomycetes</taxon>
        <taxon>Micrococcales</taxon>
        <taxon>Promicromonosporaceae</taxon>
        <taxon>Isoptericola</taxon>
    </lineage>
</organism>
<evidence type="ECO:0000259" key="1">
    <source>
        <dbReference type="SMART" id="SM00954"/>
    </source>
</evidence>
<dbReference type="PANTHER" id="PTHR47837">
    <property type="entry name" value="GTP PYROPHOSPHOKINASE YJBM"/>
    <property type="match status" value="1"/>
</dbReference>
<dbReference type="InterPro" id="IPR007685">
    <property type="entry name" value="RelA_SpoT"/>
</dbReference>
<evidence type="ECO:0000313" key="2">
    <source>
        <dbReference type="EMBL" id="GAA1723523.1"/>
    </source>
</evidence>
<reference evidence="3" key="1">
    <citation type="journal article" date="2019" name="Int. J. Syst. Evol. Microbiol.">
        <title>The Global Catalogue of Microorganisms (GCM) 10K type strain sequencing project: providing services to taxonomists for standard genome sequencing and annotation.</title>
        <authorList>
            <consortium name="The Broad Institute Genomics Platform"/>
            <consortium name="The Broad Institute Genome Sequencing Center for Infectious Disease"/>
            <person name="Wu L."/>
            <person name="Ma J."/>
        </authorList>
    </citation>
    <scope>NUCLEOTIDE SEQUENCE [LARGE SCALE GENOMIC DNA]</scope>
    <source>
        <strain evidence="3">JCM 15589</strain>
    </source>
</reference>
<dbReference type="InterPro" id="IPR043519">
    <property type="entry name" value="NT_sf"/>
</dbReference>
<dbReference type="EMBL" id="BAAAPM010000003">
    <property type="protein sequence ID" value="GAA1723523.1"/>
    <property type="molecule type" value="Genomic_DNA"/>
</dbReference>
<dbReference type="RefSeq" id="WP_344247985.1">
    <property type="nucleotide sequence ID" value="NZ_BAAAPM010000003.1"/>
</dbReference>
<dbReference type="PANTHER" id="PTHR47837:SF2">
    <property type="entry name" value="GTP PYROPHOSPHOKINASE YWAC"/>
    <property type="match status" value="1"/>
</dbReference>
<accession>A0ABP4VG36</accession>
<dbReference type="Gene3D" id="1.10.287.860">
    <property type="entry name" value="Nucleotidyltransferase"/>
    <property type="match status" value="1"/>
</dbReference>
<name>A0ABP4VG36_9MICO</name>
<dbReference type="SMART" id="SM00954">
    <property type="entry name" value="RelA_SpoT"/>
    <property type="match status" value="1"/>
</dbReference>
<dbReference type="Proteomes" id="UP001501138">
    <property type="component" value="Unassembled WGS sequence"/>
</dbReference>
<dbReference type="CDD" id="cd05399">
    <property type="entry name" value="NT_Rel-Spo_like"/>
    <property type="match status" value="1"/>
</dbReference>
<gene>
    <name evidence="2" type="ORF">GCM10009809_19240</name>
</gene>
<sequence>MSDDGSGPASPLRPADHVAEELFARLHDLPGSTGPANAAHARELLAQARGVRDAFTRLLLSYQCAIDEVATKVDILRRDFESAYDYSPIEHVRTRLKSPDSLLEKALRQGTDLTVPAVRAEIRDIAGIRITCSFVSDVYWIAEMLSAQPDLRLLATKDYIANPKPNGYRSLHLILDVPVFLSDRTEHVPVELQIRTIAMDFWASTEHKLAYKYRTDMPPELAAELDDAARVAADLDARMGRLRDQVRPSPHSPR</sequence>
<feature type="domain" description="RelA/SpoT" evidence="1">
    <location>
        <begin position="94"/>
        <end position="217"/>
    </location>
</feature>
<dbReference type="SUPFAM" id="SSF81301">
    <property type="entry name" value="Nucleotidyltransferase"/>
    <property type="match status" value="1"/>
</dbReference>
<comment type="caution">
    <text evidence="2">The sequence shown here is derived from an EMBL/GenBank/DDBJ whole genome shotgun (WGS) entry which is preliminary data.</text>
</comment>
<protein>
    <submittedName>
        <fullName evidence="2">GTP pyrophosphokinase family protein</fullName>
    </submittedName>
</protein>
<dbReference type="Gene3D" id="3.30.460.10">
    <property type="entry name" value="Beta Polymerase, domain 2"/>
    <property type="match status" value="1"/>
</dbReference>
<proteinExistence type="predicted"/>
<dbReference type="InterPro" id="IPR052366">
    <property type="entry name" value="GTP_Pyrophosphokinase"/>
</dbReference>
<evidence type="ECO:0000313" key="3">
    <source>
        <dbReference type="Proteomes" id="UP001501138"/>
    </source>
</evidence>
<keyword evidence="3" id="KW-1185">Reference proteome</keyword>